<dbReference type="AlphaFoldDB" id="A0A6M8HW76"/>
<evidence type="ECO:0000313" key="4">
    <source>
        <dbReference type="EMBL" id="QKE92793.1"/>
    </source>
</evidence>
<dbReference type="Proteomes" id="UP000500767">
    <property type="component" value="Chromosome"/>
</dbReference>
<name>A0A6M8HW76_9PROT</name>
<keyword evidence="5" id="KW-1185">Reference proteome</keyword>
<evidence type="ECO:0000313" key="5">
    <source>
        <dbReference type="Proteomes" id="UP000500767"/>
    </source>
</evidence>
<dbReference type="InterPro" id="IPR056442">
    <property type="entry name" value="GINT1_N"/>
</dbReference>
<accession>A0A6M8HW76</accession>
<keyword evidence="2" id="KW-0119">Carbohydrate metabolism</keyword>
<proteinExistence type="predicted"/>
<evidence type="ECO:0000256" key="1">
    <source>
        <dbReference type="ARBA" id="ARBA00022651"/>
    </source>
</evidence>
<protein>
    <submittedName>
        <fullName evidence="4">Formyl transferase</fullName>
    </submittedName>
</protein>
<gene>
    <name evidence="4" type="ORF">HN018_18660</name>
</gene>
<evidence type="ECO:0000256" key="2">
    <source>
        <dbReference type="ARBA" id="ARBA00023277"/>
    </source>
</evidence>
<dbReference type="PANTHER" id="PTHR43772:SF2">
    <property type="entry name" value="PUTATIVE (AFU_ORTHOLOGUE AFUA_2G04480)-RELATED"/>
    <property type="match status" value="1"/>
</dbReference>
<keyword evidence="1" id="KW-0624">Polysaccharide degradation</keyword>
<dbReference type="KEGG" id="lck:HN018_18660"/>
<feature type="domain" description="Glucosamine inositolphosphorylceramide transferase 1 N-terminal" evidence="3">
    <location>
        <begin position="5"/>
        <end position="204"/>
    </location>
</feature>
<dbReference type="InterPro" id="IPR023296">
    <property type="entry name" value="Glyco_hydro_beta-prop_sf"/>
</dbReference>
<dbReference type="GO" id="GO:0045493">
    <property type="term" value="P:xylan catabolic process"/>
    <property type="evidence" value="ECO:0007669"/>
    <property type="project" value="UniProtKB-KW"/>
</dbReference>
<dbReference type="SUPFAM" id="SSF75005">
    <property type="entry name" value="Arabinanase/levansucrase/invertase"/>
    <property type="match status" value="1"/>
</dbReference>
<evidence type="ECO:0000259" key="3">
    <source>
        <dbReference type="Pfam" id="PF24793"/>
    </source>
</evidence>
<keyword evidence="1" id="KW-0858">Xylan degradation</keyword>
<organism evidence="4 5">
    <name type="scientific">Lichenicola cladoniae</name>
    <dbReference type="NCBI Taxonomy" id="1484109"/>
    <lineage>
        <taxon>Bacteria</taxon>
        <taxon>Pseudomonadati</taxon>
        <taxon>Pseudomonadota</taxon>
        <taxon>Alphaproteobacteria</taxon>
        <taxon>Acetobacterales</taxon>
        <taxon>Acetobacteraceae</taxon>
        <taxon>Lichenicola</taxon>
    </lineage>
</organism>
<sequence>MPSGSFRADPFGLWRDGCLHVFAEAFDYQTRLGHIDLLVYDRDLNLLECSAILSKPWHLSYPVVFEADGETWMLPEAYKSGTLTLYRAGASLSEWEPFCDIPLDGPAIDATPFFHDGKWWLFYSPSHSRIGRRGHLHVAWAGHPAGPWHLHPRNPVRVDLGSARPGGTPRHQDGMIILPVQDCRSTYGGAIRELSITRLDETSFIADDRTGVGAAGWMAPFTDGFHTLSTAGPVTLIDVKRMDATLAGKTRRLRGIVRTWRSR</sequence>
<dbReference type="Pfam" id="PF24793">
    <property type="entry name" value="GINT1_N"/>
    <property type="match status" value="1"/>
</dbReference>
<dbReference type="PANTHER" id="PTHR43772">
    <property type="entry name" value="ENDO-1,4-BETA-XYLANASE"/>
    <property type="match status" value="1"/>
</dbReference>
<keyword evidence="4" id="KW-0808">Transferase</keyword>
<dbReference type="GO" id="GO:0016740">
    <property type="term" value="F:transferase activity"/>
    <property type="evidence" value="ECO:0007669"/>
    <property type="project" value="UniProtKB-KW"/>
</dbReference>
<dbReference type="Gene3D" id="2.115.10.20">
    <property type="entry name" value="Glycosyl hydrolase domain, family 43"/>
    <property type="match status" value="1"/>
</dbReference>
<reference evidence="4 5" key="1">
    <citation type="journal article" date="2014" name="World J. Microbiol. Biotechnol.">
        <title>Biodiversity and physiological characteristics of Antarctic and Arctic lichens-associated bacteria.</title>
        <authorList>
            <person name="Lee Y.M."/>
            <person name="Kim E.H."/>
            <person name="Lee H.K."/>
            <person name="Hong S.G."/>
        </authorList>
    </citation>
    <scope>NUCLEOTIDE SEQUENCE [LARGE SCALE GENOMIC DNA]</scope>
    <source>
        <strain evidence="4 5">PAMC 26569</strain>
    </source>
</reference>
<dbReference type="InterPro" id="IPR052176">
    <property type="entry name" value="Glycosyl_Hydrlase_43_Enz"/>
</dbReference>
<dbReference type="EMBL" id="CP053708">
    <property type="protein sequence ID" value="QKE92793.1"/>
    <property type="molecule type" value="Genomic_DNA"/>
</dbReference>